<dbReference type="Proteomes" id="UP000199118">
    <property type="component" value="Unassembled WGS sequence"/>
</dbReference>
<keyword evidence="5" id="KW-1185">Reference proteome</keyword>
<keyword evidence="2" id="KW-0012">Acyltransferase</keyword>
<organism evidence="4 5">
    <name type="scientific">Albimonas donghaensis</name>
    <dbReference type="NCBI Taxonomy" id="356660"/>
    <lineage>
        <taxon>Bacteria</taxon>
        <taxon>Pseudomonadati</taxon>
        <taxon>Pseudomonadota</taxon>
        <taxon>Alphaproteobacteria</taxon>
        <taxon>Rhodobacterales</taxon>
        <taxon>Paracoccaceae</taxon>
        <taxon>Albimonas</taxon>
    </lineage>
</organism>
<keyword evidence="1 4" id="KW-0808">Transferase</keyword>
<feature type="domain" description="N-acetyltransferase" evidence="3">
    <location>
        <begin position="111"/>
        <end position="243"/>
    </location>
</feature>
<dbReference type="GO" id="GO:0016747">
    <property type="term" value="F:acyltransferase activity, transferring groups other than amino-acyl groups"/>
    <property type="evidence" value="ECO:0007669"/>
    <property type="project" value="InterPro"/>
</dbReference>
<sequence>MTAPDETRLLAALEATWPPAAIDETSAPGWRLRDGAGAGKRVDSARSLGASDFEAAAAAMRAAGRRPLIQVASDPDLDARLDAAGWEIVDPTLLLAAPVAKLVDMEAPRGVKSVLVRTRLALLDEIWDAGGIGPARRALMDRCALPKATIMTRTDDIVGGLSYVAVDGDVAMIHAVEVRPEARRRGVARAGLSAAARFAAENGAQWLALAVTEANAPARALYHSAGMENVGRYHYRLAPKQGR</sequence>
<reference evidence="4 5" key="1">
    <citation type="submission" date="2016-10" db="EMBL/GenBank/DDBJ databases">
        <authorList>
            <person name="de Groot N.N."/>
        </authorList>
    </citation>
    <scope>NUCLEOTIDE SEQUENCE [LARGE SCALE GENOMIC DNA]</scope>
    <source>
        <strain evidence="4 5">DSM 17890</strain>
    </source>
</reference>
<dbReference type="CDD" id="cd04301">
    <property type="entry name" value="NAT_SF"/>
    <property type="match status" value="1"/>
</dbReference>
<evidence type="ECO:0000259" key="3">
    <source>
        <dbReference type="PROSITE" id="PS51186"/>
    </source>
</evidence>
<dbReference type="EMBL" id="FNMZ01000003">
    <property type="protein sequence ID" value="SDX12444.1"/>
    <property type="molecule type" value="Genomic_DNA"/>
</dbReference>
<evidence type="ECO:0000256" key="2">
    <source>
        <dbReference type="ARBA" id="ARBA00023315"/>
    </source>
</evidence>
<dbReference type="InterPro" id="IPR000182">
    <property type="entry name" value="GNAT_dom"/>
</dbReference>
<dbReference type="AlphaFoldDB" id="A0A1H2Z6E2"/>
<proteinExistence type="predicted"/>
<evidence type="ECO:0000313" key="4">
    <source>
        <dbReference type="EMBL" id="SDX12444.1"/>
    </source>
</evidence>
<dbReference type="RefSeq" id="WP_092681753.1">
    <property type="nucleotide sequence ID" value="NZ_FNMZ01000003.1"/>
</dbReference>
<dbReference type="InterPro" id="IPR016181">
    <property type="entry name" value="Acyl_CoA_acyltransferase"/>
</dbReference>
<dbReference type="PANTHER" id="PTHR43072">
    <property type="entry name" value="N-ACETYLTRANSFERASE"/>
    <property type="match status" value="1"/>
</dbReference>
<dbReference type="STRING" id="356660.SAMN05444336_103370"/>
<name>A0A1H2Z6E2_9RHOB</name>
<dbReference type="Gene3D" id="3.40.630.30">
    <property type="match status" value="1"/>
</dbReference>
<evidence type="ECO:0000313" key="5">
    <source>
        <dbReference type="Proteomes" id="UP000199118"/>
    </source>
</evidence>
<dbReference type="PANTHER" id="PTHR43072:SF23">
    <property type="entry name" value="UPF0039 PROTEIN C11D3.02C"/>
    <property type="match status" value="1"/>
</dbReference>
<gene>
    <name evidence="4" type="ORF">SAMN05444336_103370</name>
</gene>
<protein>
    <submittedName>
        <fullName evidence="4">Acetyltransferase (GNAT) family protein</fullName>
    </submittedName>
</protein>
<dbReference type="Pfam" id="PF00583">
    <property type="entry name" value="Acetyltransf_1"/>
    <property type="match status" value="1"/>
</dbReference>
<accession>A0A1H2Z6E2</accession>
<dbReference type="OrthoDB" id="7301318at2"/>
<evidence type="ECO:0000256" key="1">
    <source>
        <dbReference type="ARBA" id="ARBA00022679"/>
    </source>
</evidence>
<dbReference type="SUPFAM" id="SSF55729">
    <property type="entry name" value="Acyl-CoA N-acyltransferases (Nat)"/>
    <property type="match status" value="1"/>
</dbReference>
<dbReference type="PROSITE" id="PS51186">
    <property type="entry name" value="GNAT"/>
    <property type="match status" value="1"/>
</dbReference>